<name>D8TX38_VOLCA</name>
<dbReference type="EMBL" id="GL378342">
    <property type="protein sequence ID" value="EFJ47943.1"/>
    <property type="molecule type" value="Genomic_DNA"/>
</dbReference>
<protein>
    <submittedName>
        <fullName evidence="1">Uncharacterized protein</fullName>
    </submittedName>
</protein>
<dbReference type="InParanoid" id="D8TX38"/>
<dbReference type="RefSeq" id="XP_002951049.1">
    <property type="nucleotide sequence ID" value="XM_002951003.1"/>
</dbReference>
<organism evidence="2">
    <name type="scientific">Volvox carteri f. nagariensis</name>
    <dbReference type="NCBI Taxonomy" id="3068"/>
    <lineage>
        <taxon>Eukaryota</taxon>
        <taxon>Viridiplantae</taxon>
        <taxon>Chlorophyta</taxon>
        <taxon>core chlorophytes</taxon>
        <taxon>Chlorophyceae</taxon>
        <taxon>CS clade</taxon>
        <taxon>Chlamydomonadales</taxon>
        <taxon>Volvocaceae</taxon>
        <taxon>Volvox</taxon>
    </lineage>
</organism>
<gene>
    <name evidence="1" type="ORF">VOLCADRAFT_91445</name>
</gene>
<dbReference type="AlphaFoldDB" id="D8TX38"/>
<dbReference type="Proteomes" id="UP000001058">
    <property type="component" value="Unassembled WGS sequence"/>
</dbReference>
<reference evidence="1 2" key="1">
    <citation type="journal article" date="2010" name="Science">
        <title>Genomic analysis of organismal complexity in the multicellular green alga Volvox carteri.</title>
        <authorList>
            <person name="Prochnik S.E."/>
            <person name="Umen J."/>
            <person name="Nedelcu A.M."/>
            <person name="Hallmann A."/>
            <person name="Miller S.M."/>
            <person name="Nishii I."/>
            <person name="Ferris P."/>
            <person name="Kuo A."/>
            <person name="Mitros T."/>
            <person name="Fritz-Laylin L.K."/>
            <person name="Hellsten U."/>
            <person name="Chapman J."/>
            <person name="Simakov O."/>
            <person name="Rensing S.A."/>
            <person name="Terry A."/>
            <person name="Pangilinan J."/>
            <person name="Kapitonov V."/>
            <person name="Jurka J."/>
            <person name="Salamov A."/>
            <person name="Shapiro H."/>
            <person name="Schmutz J."/>
            <person name="Grimwood J."/>
            <person name="Lindquist E."/>
            <person name="Lucas S."/>
            <person name="Grigoriev I.V."/>
            <person name="Schmitt R."/>
            <person name="Kirk D."/>
            <person name="Rokhsar D.S."/>
        </authorList>
    </citation>
    <scope>NUCLEOTIDE SEQUENCE [LARGE SCALE GENOMIC DNA]</scope>
    <source>
        <strain evidence="2">f. Nagariensis / Eve</strain>
    </source>
</reference>
<dbReference type="KEGG" id="vcn:VOLCADRAFT_91445"/>
<dbReference type="GeneID" id="9616876"/>
<evidence type="ECO:0000313" key="2">
    <source>
        <dbReference type="Proteomes" id="UP000001058"/>
    </source>
</evidence>
<evidence type="ECO:0000313" key="1">
    <source>
        <dbReference type="EMBL" id="EFJ47943.1"/>
    </source>
</evidence>
<proteinExistence type="predicted"/>
<sequence length="101" mass="11814">MSKRPSESGHGSPKSKKIQRVAFSDIKDWDKFKKIMDVSNNFPETYLDMFGENSVFTRRDSQELDVAVQTFIVEFLSKPVALFKEIVLRPDDREKPRYLLL</sequence>
<accession>D8TX38</accession>
<keyword evidence="2" id="KW-1185">Reference proteome</keyword>